<reference evidence="3 4" key="1">
    <citation type="submission" date="2018-11" db="EMBL/GenBank/DDBJ databases">
        <title>Sequencing the genomes of 1000 actinobacteria strains.</title>
        <authorList>
            <person name="Klenk H.-P."/>
        </authorList>
    </citation>
    <scope>NUCLEOTIDE SEQUENCE [LARGE SCALE GENOMIC DNA]</scope>
    <source>
        <strain evidence="3 4">DSM 44254</strain>
    </source>
</reference>
<keyword evidence="2" id="KW-0472">Membrane</keyword>
<evidence type="ECO:0000256" key="2">
    <source>
        <dbReference type="SAM" id="Phobius"/>
    </source>
</evidence>
<dbReference type="RefSeq" id="WP_148086091.1">
    <property type="nucleotide sequence ID" value="NZ_RJKE01000001.1"/>
</dbReference>
<dbReference type="AlphaFoldDB" id="A0A3N1D248"/>
<keyword evidence="2" id="KW-1133">Transmembrane helix</keyword>
<dbReference type="Proteomes" id="UP000272400">
    <property type="component" value="Unassembled WGS sequence"/>
</dbReference>
<accession>A0A3N1D248</accession>
<feature type="compositionally biased region" description="Low complexity" evidence="1">
    <location>
        <begin position="87"/>
        <end position="102"/>
    </location>
</feature>
<comment type="caution">
    <text evidence="3">The sequence shown here is derived from an EMBL/GenBank/DDBJ whole genome shotgun (WGS) entry which is preliminary data.</text>
</comment>
<feature type="region of interest" description="Disordered" evidence="1">
    <location>
        <begin position="77"/>
        <end position="102"/>
    </location>
</feature>
<sequence>MSGKPASSKAGTGLGVPAAVACAACCALPVRIAAGAPSGAGAAVPAERMPLIAAVLAGAALAVFAFTAWRRRGGRRPGCGDDGCRGRQGQSTASCSCAGASA</sequence>
<evidence type="ECO:0000313" key="3">
    <source>
        <dbReference type="EMBL" id="ROO87560.1"/>
    </source>
</evidence>
<proteinExistence type="predicted"/>
<gene>
    <name evidence="3" type="ORF">EDD29_5173</name>
</gene>
<evidence type="ECO:0000313" key="4">
    <source>
        <dbReference type="Proteomes" id="UP000272400"/>
    </source>
</evidence>
<protein>
    <submittedName>
        <fullName evidence="3">Mercuric ion transport protein</fullName>
    </submittedName>
</protein>
<evidence type="ECO:0000256" key="1">
    <source>
        <dbReference type="SAM" id="MobiDB-lite"/>
    </source>
</evidence>
<feature type="transmembrane region" description="Helical" evidence="2">
    <location>
        <begin position="51"/>
        <end position="69"/>
    </location>
</feature>
<dbReference type="PROSITE" id="PS51257">
    <property type="entry name" value="PROKAR_LIPOPROTEIN"/>
    <property type="match status" value="1"/>
</dbReference>
<organism evidence="3 4">
    <name type="scientific">Actinocorallia herbida</name>
    <dbReference type="NCBI Taxonomy" id="58109"/>
    <lineage>
        <taxon>Bacteria</taxon>
        <taxon>Bacillati</taxon>
        <taxon>Actinomycetota</taxon>
        <taxon>Actinomycetes</taxon>
        <taxon>Streptosporangiales</taxon>
        <taxon>Thermomonosporaceae</taxon>
        <taxon>Actinocorallia</taxon>
    </lineage>
</organism>
<keyword evidence="2" id="KW-0812">Transmembrane</keyword>
<keyword evidence="4" id="KW-1185">Reference proteome</keyword>
<name>A0A3N1D248_9ACTN</name>
<dbReference type="EMBL" id="RJKE01000001">
    <property type="protein sequence ID" value="ROO87560.1"/>
    <property type="molecule type" value="Genomic_DNA"/>
</dbReference>